<proteinExistence type="inferred from homology"/>
<dbReference type="GO" id="GO:0005829">
    <property type="term" value="C:cytosol"/>
    <property type="evidence" value="ECO:0007669"/>
    <property type="project" value="TreeGrafter"/>
</dbReference>
<dbReference type="GO" id="GO:0009116">
    <property type="term" value="P:nucleoside metabolic process"/>
    <property type="evidence" value="ECO:0007669"/>
    <property type="project" value="InterPro"/>
</dbReference>
<evidence type="ECO:0000256" key="2">
    <source>
        <dbReference type="NCBIfam" id="TIGR03664"/>
    </source>
</evidence>
<dbReference type="OrthoDB" id="9788270at2"/>
<dbReference type="Proteomes" id="UP000004080">
    <property type="component" value="Unassembled WGS sequence"/>
</dbReference>
<gene>
    <name evidence="1" type="primary">mqnB</name>
    <name evidence="4" type="ORF">A374_05691</name>
</gene>
<accession>I8UHP3</accession>
<evidence type="ECO:0000259" key="3">
    <source>
        <dbReference type="Pfam" id="PF01048"/>
    </source>
</evidence>
<dbReference type="NCBIfam" id="NF006087">
    <property type="entry name" value="PRK08236.1"/>
    <property type="match status" value="1"/>
</dbReference>
<dbReference type="GO" id="GO:0019284">
    <property type="term" value="P:L-methionine salvage from S-adenosylmethionine"/>
    <property type="evidence" value="ECO:0007669"/>
    <property type="project" value="TreeGrafter"/>
</dbReference>
<dbReference type="SUPFAM" id="SSF53167">
    <property type="entry name" value="Purine and uridine phosphorylases"/>
    <property type="match status" value="1"/>
</dbReference>
<dbReference type="InterPro" id="IPR000845">
    <property type="entry name" value="Nucleoside_phosphorylase_d"/>
</dbReference>
<dbReference type="CDD" id="cd17766">
    <property type="entry name" value="futalosine_nucleosidase_MqnB"/>
    <property type="match status" value="1"/>
</dbReference>
<dbReference type="STRING" id="1196324.A374_05691"/>
<comment type="function">
    <text evidence="1">Catalyzes the hydrolysis of futalosine (FL) to dehypoxanthine futalosine (DHFL) and hypoxanthine, a step in the biosynthesis of menaquinone (MK, vitamin K2).</text>
</comment>
<comment type="pathway">
    <text evidence="1">Quinol/quinone metabolism; menaquinone biosynthesis.</text>
</comment>
<dbReference type="UniPathway" id="UPA00079"/>
<comment type="similarity">
    <text evidence="1">Belongs to the PNP/UDP phosphorylase family. Futalosine hydrolase subfamily.</text>
</comment>
<keyword evidence="1" id="KW-0378">Hydrolase</keyword>
<comment type="catalytic activity">
    <reaction evidence="1">
        <text>futalosine + H2O = dehypoxanthine futalosine + hypoxanthine</text>
        <dbReference type="Rhea" id="RHEA:25904"/>
        <dbReference type="ChEBI" id="CHEBI:15377"/>
        <dbReference type="ChEBI" id="CHEBI:17368"/>
        <dbReference type="ChEBI" id="CHEBI:58863"/>
        <dbReference type="ChEBI" id="CHEBI:58864"/>
        <dbReference type="EC" id="3.2.2.26"/>
    </reaction>
</comment>
<dbReference type="AlphaFoldDB" id="I8UHP3"/>
<keyword evidence="1" id="KW-0474">Menaquinone biosynthesis</keyword>
<protein>
    <recommendedName>
        <fullName evidence="1 2">Futalosine hydrolase</fullName>
        <shortName evidence="1">FL hydrolase</shortName>
        <ecNumber evidence="1 2">3.2.2.26</ecNumber>
    </recommendedName>
    <alternativeName>
        <fullName evidence="1">Futalosine nucleosidase</fullName>
    </alternativeName>
    <alternativeName>
        <fullName evidence="1">Menaquinone biosynthetic enzyme MqnB</fullName>
    </alternativeName>
</protein>
<dbReference type="PANTHER" id="PTHR46832">
    <property type="entry name" value="5'-METHYLTHIOADENOSINE/S-ADENOSYLHOMOCYSTEINE NUCLEOSIDASE"/>
    <property type="match status" value="1"/>
</dbReference>
<dbReference type="NCBIfam" id="TIGR03664">
    <property type="entry name" value="fut_nucase"/>
    <property type="match status" value="1"/>
</dbReference>
<reference evidence="4 5" key="1">
    <citation type="journal article" date="2012" name="J. Bacteriol.">
        <title>Genome of Bacillus macauensis ZFHKF-1, a Long-Chain-Forming Bacterium.</title>
        <authorList>
            <person name="Cai L."/>
            <person name="Zhang T."/>
        </authorList>
    </citation>
    <scope>NUCLEOTIDE SEQUENCE [LARGE SCALE GENOMIC DNA]</scope>
    <source>
        <strain evidence="4 5">ZFHKF-1</strain>
    </source>
</reference>
<evidence type="ECO:0000313" key="5">
    <source>
        <dbReference type="Proteomes" id="UP000004080"/>
    </source>
</evidence>
<organism evidence="4 5">
    <name type="scientific">Fictibacillus macauensis ZFHKF-1</name>
    <dbReference type="NCBI Taxonomy" id="1196324"/>
    <lineage>
        <taxon>Bacteria</taxon>
        <taxon>Bacillati</taxon>
        <taxon>Bacillota</taxon>
        <taxon>Bacilli</taxon>
        <taxon>Bacillales</taxon>
        <taxon>Fictibacillaceae</taxon>
        <taxon>Fictibacillus</taxon>
    </lineage>
</organism>
<dbReference type="GO" id="GO:0008930">
    <property type="term" value="F:methylthioadenosine nucleosidase activity"/>
    <property type="evidence" value="ECO:0007669"/>
    <property type="project" value="TreeGrafter"/>
</dbReference>
<dbReference type="HAMAP" id="MF_00991">
    <property type="entry name" value="MqnB"/>
    <property type="match status" value="1"/>
</dbReference>
<dbReference type="GO" id="GO:0009234">
    <property type="term" value="P:menaquinone biosynthetic process"/>
    <property type="evidence" value="ECO:0007669"/>
    <property type="project" value="UniProtKB-UniRule"/>
</dbReference>
<feature type="domain" description="Nucleoside phosphorylase" evidence="3">
    <location>
        <begin position="26"/>
        <end position="213"/>
    </location>
</feature>
<dbReference type="RefSeq" id="WP_007201235.1">
    <property type="nucleotide sequence ID" value="NZ_AKKV01000021.1"/>
</dbReference>
<evidence type="ECO:0000256" key="1">
    <source>
        <dbReference type="HAMAP-Rule" id="MF_00991"/>
    </source>
</evidence>
<dbReference type="InterPro" id="IPR019963">
    <property type="entry name" value="FL_hydrolase_MqnB"/>
</dbReference>
<dbReference type="InterPro" id="IPR035994">
    <property type="entry name" value="Nucleoside_phosphorylase_sf"/>
</dbReference>
<dbReference type="eggNOG" id="COG0775">
    <property type="taxonomic scope" value="Bacteria"/>
</dbReference>
<dbReference type="EMBL" id="AKKV01000021">
    <property type="protein sequence ID" value="EIT86430.1"/>
    <property type="molecule type" value="Genomic_DNA"/>
</dbReference>
<comment type="caution">
    <text evidence="4">The sequence shown here is derived from an EMBL/GenBank/DDBJ whole genome shotgun (WGS) entry which is preliminary data.</text>
</comment>
<evidence type="ECO:0000313" key="4">
    <source>
        <dbReference type="EMBL" id="EIT86430.1"/>
    </source>
</evidence>
<dbReference type="PATRIC" id="fig|1196324.3.peg.1159"/>
<keyword evidence="5" id="KW-1185">Reference proteome</keyword>
<dbReference type="Gene3D" id="3.40.50.1580">
    <property type="entry name" value="Nucleoside phosphorylase domain"/>
    <property type="match status" value="1"/>
</dbReference>
<sequence length="218" mass="23112">MSENKQTVLIMTSVEAERQAVLAGIGMKEGFHVEIAGVGPVAASVATTKALHTNHYQFVINMGIAGGFVEKADIGSLVIADESIALDLGAEAEDGFLTLDELGFGASVVAKTEHSVAKALLARCQQAQLKSCIAPILTLSTVTGTEETAQRLQIRAPRAAAEAMEGYGVAMAAQTFNVPFLEIRAISNPVGPRDRSSWKIKEALQSLQEVSKYLVEVL</sequence>
<dbReference type="EC" id="3.2.2.26" evidence="1 2"/>
<dbReference type="Pfam" id="PF01048">
    <property type="entry name" value="PNP_UDP_1"/>
    <property type="match status" value="1"/>
</dbReference>
<dbReference type="PANTHER" id="PTHR46832:SF2">
    <property type="entry name" value="FUTALOSINE HYDROLASE"/>
    <property type="match status" value="1"/>
</dbReference>
<name>I8UHP3_9BACL</name>
<dbReference type="GO" id="GO:0008782">
    <property type="term" value="F:adenosylhomocysteine nucleosidase activity"/>
    <property type="evidence" value="ECO:0007669"/>
    <property type="project" value="TreeGrafter"/>
</dbReference>